<keyword evidence="4 11" id="KW-0808">Transferase</keyword>
<evidence type="ECO:0000256" key="5">
    <source>
        <dbReference type="ARBA" id="ARBA00022692"/>
    </source>
</evidence>
<accession>A0ABW0JR57</accession>
<feature type="transmembrane region" description="Helical" evidence="9">
    <location>
        <begin position="388"/>
        <end position="408"/>
    </location>
</feature>
<feature type="transmembrane region" description="Helical" evidence="9">
    <location>
        <begin position="460"/>
        <end position="477"/>
    </location>
</feature>
<proteinExistence type="predicted"/>
<dbReference type="Proteomes" id="UP001596018">
    <property type="component" value="Unassembled WGS sequence"/>
</dbReference>
<dbReference type="GO" id="GO:0016757">
    <property type="term" value="F:glycosyltransferase activity"/>
    <property type="evidence" value="ECO:0007669"/>
    <property type="project" value="UniProtKB-KW"/>
</dbReference>
<feature type="transmembrane region" description="Helical" evidence="9">
    <location>
        <begin position="339"/>
        <end position="357"/>
    </location>
</feature>
<evidence type="ECO:0000313" key="11">
    <source>
        <dbReference type="EMBL" id="MFC5438588.1"/>
    </source>
</evidence>
<feature type="region of interest" description="Disordered" evidence="8">
    <location>
        <begin position="606"/>
        <end position="633"/>
    </location>
</feature>
<feature type="transmembrane region" description="Helical" evidence="9">
    <location>
        <begin position="174"/>
        <end position="201"/>
    </location>
</feature>
<organism evidence="11 12">
    <name type="scientific">Rhodanobacter ginsenosidimutans</name>
    <dbReference type="NCBI Taxonomy" id="490571"/>
    <lineage>
        <taxon>Bacteria</taxon>
        <taxon>Pseudomonadati</taxon>
        <taxon>Pseudomonadota</taxon>
        <taxon>Gammaproteobacteria</taxon>
        <taxon>Lysobacterales</taxon>
        <taxon>Rhodanobacteraceae</taxon>
        <taxon>Rhodanobacter</taxon>
    </lineage>
</organism>
<keyword evidence="6 9" id="KW-1133">Transmembrane helix</keyword>
<sequence>MSFPVPVNAYSRLENLRAMWSWLLLWTVVALLAIFSHGPMPLYSTRTLAVAWEMFNQGHWLVPYINGEPYSEKAPLLFWLIQSGWFVFGVNDIWPRVLEVLFGATQLVLVSTLAQRLFPNRPWMAKAAPWMLLALGYAFLFGLQIMYDVLLAVWTLAALLCLTPKTRRAEPRWLLFGICIGLGLLTKGPVMLLHVVFPWLLGPLWNDWARQHRLRWYGRGVLSLLLGAVMLLAWALPAGFAGGEAYRQRLFFTQTAGRVVDALSKGKDLQNHAQPVWWYLLWLPALLFPFSGWPRAPVAVAATLLRRPWERGIKPALWLSLLALVGLLVLAVIPGASPWLAKLLVCLLLVPLSVALLRRPLEPGLRFALCWLLPGFFVFSLISGKQLYYLLPELAGAVLLIAGCIAVLRERHPVLASHGWLGTWPLGVGGIVFALLLFAMPPLVANHVLTGEWASDAAPYSRYFSVIFLLLGGLLLLRGRGELRRLAFAGLIGVLSLNTLFTLALWKNYDIRPAARLLGAVEQAHRPIGYLGNYAGEFHFAGRLTQPITELYGDQALLDFARDHPDAVVVTRPDALDPNDLRYALLVQPFRSSWLAVWPAQSLADLREGHTPPEPSRPTQVYPADDRRYRLQP</sequence>
<feature type="domain" description="Glycosyltransferase RgtA/B/C/D-like" evidence="10">
    <location>
        <begin position="73"/>
        <end position="227"/>
    </location>
</feature>
<keyword evidence="2" id="KW-1003">Cell membrane</keyword>
<feature type="transmembrane region" description="Helical" evidence="9">
    <location>
        <begin position="130"/>
        <end position="154"/>
    </location>
</feature>
<keyword evidence="12" id="KW-1185">Reference proteome</keyword>
<dbReference type="InterPro" id="IPR038731">
    <property type="entry name" value="RgtA/B/C-like"/>
</dbReference>
<gene>
    <name evidence="11" type="ORF">ACFPK0_01025</name>
</gene>
<feature type="transmembrane region" description="Helical" evidence="9">
    <location>
        <begin position="364"/>
        <end position="382"/>
    </location>
</feature>
<evidence type="ECO:0000256" key="6">
    <source>
        <dbReference type="ARBA" id="ARBA00022989"/>
    </source>
</evidence>
<dbReference type="PANTHER" id="PTHR33908:SF11">
    <property type="entry name" value="MEMBRANE PROTEIN"/>
    <property type="match status" value="1"/>
</dbReference>
<evidence type="ECO:0000256" key="8">
    <source>
        <dbReference type="SAM" id="MobiDB-lite"/>
    </source>
</evidence>
<protein>
    <submittedName>
        <fullName evidence="11">ArnT family glycosyltransferase</fullName>
        <ecNumber evidence="11">2.4.-.-</ecNumber>
    </submittedName>
</protein>
<keyword evidence="7 9" id="KW-0472">Membrane</keyword>
<reference evidence="12" key="1">
    <citation type="journal article" date="2019" name="Int. J. Syst. Evol. Microbiol.">
        <title>The Global Catalogue of Microorganisms (GCM) 10K type strain sequencing project: providing services to taxonomists for standard genome sequencing and annotation.</title>
        <authorList>
            <consortium name="The Broad Institute Genomics Platform"/>
            <consortium name="The Broad Institute Genome Sequencing Center for Infectious Disease"/>
            <person name="Wu L."/>
            <person name="Ma J."/>
        </authorList>
    </citation>
    <scope>NUCLEOTIDE SEQUENCE [LARGE SCALE GENOMIC DNA]</scope>
    <source>
        <strain evidence="12">KACC 12822</strain>
    </source>
</reference>
<dbReference type="EMBL" id="JBHSMM010000001">
    <property type="protein sequence ID" value="MFC5438588.1"/>
    <property type="molecule type" value="Genomic_DNA"/>
</dbReference>
<feature type="transmembrane region" description="Helical" evidence="9">
    <location>
        <begin position="486"/>
        <end position="506"/>
    </location>
</feature>
<dbReference type="PANTHER" id="PTHR33908">
    <property type="entry name" value="MANNOSYLTRANSFERASE YKCB-RELATED"/>
    <property type="match status" value="1"/>
</dbReference>
<dbReference type="InterPro" id="IPR050297">
    <property type="entry name" value="LipidA_mod_glycosyltrf_83"/>
</dbReference>
<evidence type="ECO:0000256" key="2">
    <source>
        <dbReference type="ARBA" id="ARBA00022475"/>
    </source>
</evidence>
<feature type="transmembrane region" description="Helical" evidence="9">
    <location>
        <begin position="221"/>
        <end position="241"/>
    </location>
</feature>
<evidence type="ECO:0000256" key="9">
    <source>
        <dbReference type="SAM" id="Phobius"/>
    </source>
</evidence>
<evidence type="ECO:0000256" key="1">
    <source>
        <dbReference type="ARBA" id="ARBA00004651"/>
    </source>
</evidence>
<comment type="caution">
    <text evidence="11">The sequence shown here is derived from an EMBL/GenBank/DDBJ whole genome shotgun (WGS) entry which is preliminary data.</text>
</comment>
<evidence type="ECO:0000256" key="7">
    <source>
        <dbReference type="ARBA" id="ARBA00023136"/>
    </source>
</evidence>
<name>A0ABW0JR57_9GAMM</name>
<evidence type="ECO:0000313" key="12">
    <source>
        <dbReference type="Proteomes" id="UP001596018"/>
    </source>
</evidence>
<dbReference type="Pfam" id="PF13231">
    <property type="entry name" value="PMT_2"/>
    <property type="match status" value="1"/>
</dbReference>
<feature type="transmembrane region" description="Helical" evidence="9">
    <location>
        <begin position="315"/>
        <end position="333"/>
    </location>
</feature>
<keyword evidence="3 11" id="KW-0328">Glycosyltransferase</keyword>
<feature type="transmembrane region" description="Helical" evidence="9">
    <location>
        <begin position="20"/>
        <end position="38"/>
    </location>
</feature>
<evidence type="ECO:0000259" key="10">
    <source>
        <dbReference type="Pfam" id="PF13231"/>
    </source>
</evidence>
<feature type="transmembrane region" description="Helical" evidence="9">
    <location>
        <begin position="420"/>
        <end position="440"/>
    </location>
</feature>
<evidence type="ECO:0000256" key="4">
    <source>
        <dbReference type="ARBA" id="ARBA00022679"/>
    </source>
</evidence>
<evidence type="ECO:0000256" key="3">
    <source>
        <dbReference type="ARBA" id="ARBA00022676"/>
    </source>
</evidence>
<dbReference type="RefSeq" id="WP_377337746.1">
    <property type="nucleotide sequence ID" value="NZ_JALBWS010000015.1"/>
</dbReference>
<keyword evidence="5 9" id="KW-0812">Transmembrane</keyword>
<dbReference type="EC" id="2.4.-.-" evidence="11"/>
<comment type="subcellular location">
    <subcellularLocation>
        <location evidence="1">Cell membrane</location>
        <topology evidence="1">Multi-pass membrane protein</topology>
    </subcellularLocation>
</comment>
<feature type="compositionally biased region" description="Basic and acidic residues" evidence="8">
    <location>
        <begin position="624"/>
        <end position="633"/>
    </location>
</feature>